<feature type="domain" description="4Fe-4S ferredoxin-type" evidence="5">
    <location>
        <begin position="1"/>
        <end position="30"/>
    </location>
</feature>
<dbReference type="AlphaFoldDB" id="A0A0E3LAA9"/>
<sequence length="64" mass="7027">MHPVIDYHKCNGALACYEVCPAEVFDINEIDNVKKAAVTNPENCIECEQCVEACPAEAIELVES</sequence>
<evidence type="ECO:0000313" key="7">
    <source>
        <dbReference type="Proteomes" id="UP000033092"/>
    </source>
</evidence>
<dbReference type="PROSITE" id="PS51379">
    <property type="entry name" value="4FE4S_FER_2"/>
    <property type="match status" value="2"/>
</dbReference>
<evidence type="ECO:0000256" key="3">
    <source>
        <dbReference type="ARBA" id="ARBA00023004"/>
    </source>
</evidence>
<dbReference type="PROSITE" id="PS00198">
    <property type="entry name" value="4FE4S_FER_1"/>
    <property type="match status" value="1"/>
</dbReference>
<keyword evidence="2" id="KW-0479">Metal-binding</keyword>
<dbReference type="GO" id="GO:0046872">
    <property type="term" value="F:metal ion binding"/>
    <property type="evidence" value="ECO:0007669"/>
    <property type="project" value="UniProtKB-KW"/>
</dbReference>
<dbReference type="InterPro" id="IPR017900">
    <property type="entry name" value="4Fe4S_Fe_S_CS"/>
</dbReference>
<dbReference type="Proteomes" id="UP000033092">
    <property type="component" value="Chromosome"/>
</dbReference>
<name>A0A0E3LAA9_9EURY</name>
<protein>
    <submittedName>
        <fullName evidence="6">Ferredoxin</fullName>
    </submittedName>
</protein>
<feature type="domain" description="4Fe-4S ferredoxin-type" evidence="5">
    <location>
        <begin position="35"/>
        <end position="64"/>
    </location>
</feature>
<dbReference type="PATRIC" id="fig|1434119.4.peg.1276"/>
<dbReference type="HOGENOM" id="CLU_139698_5_5_2"/>
<dbReference type="GO" id="GO:0016491">
    <property type="term" value="F:oxidoreductase activity"/>
    <property type="evidence" value="ECO:0007669"/>
    <property type="project" value="UniProtKB-ARBA"/>
</dbReference>
<keyword evidence="1" id="KW-0004">4Fe-4S</keyword>
<evidence type="ECO:0000256" key="2">
    <source>
        <dbReference type="ARBA" id="ARBA00022723"/>
    </source>
</evidence>
<proteinExistence type="predicted"/>
<accession>A0A0E3LAA9</accession>
<dbReference type="Pfam" id="PF13237">
    <property type="entry name" value="Fer4_10"/>
    <property type="match status" value="1"/>
</dbReference>
<dbReference type="PANTHER" id="PTHR43687:SF5">
    <property type="entry name" value="4FE-4S FERREDOXIN-TYPE DOMAIN-CONTAINING PROTEIN"/>
    <property type="match status" value="1"/>
</dbReference>
<keyword evidence="4" id="KW-0411">Iron-sulfur</keyword>
<dbReference type="RefSeq" id="WP_048170713.1">
    <property type="nucleotide sequence ID" value="NZ_CP009507.1"/>
</dbReference>
<evidence type="ECO:0000313" key="6">
    <source>
        <dbReference type="EMBL" id="AKB31701.1"/>
    </source>
</evidence>
<dbReference type="Gene3D" id="3.30.70.20">
    <property type="match status" value="1"/>
</dbReference>
<reference evidence="6 7" key="1">
    <citation type="submission" date="2014-07" db="EMBL/GenBank/DDBJ databases">
        <title>Methanogenic archaea and the global carbon cycle.</title>
        <authorList>
            <person name="Henriksen J.R."/>
            <person name="Luke J."/>
            <person name="Reinhart S."/>
            <person name="Benedict M.N."/>
            <person name="Youngblut N.D."/>
            <person name="Metcalf M.E."/>
            <person name="Whitaker R.J."/>
            <person name="Metcalf W.W."/>
        </authorList>
    </citation>
    <scope>NUCLEOTIDE SEQUENCE [LARGE SCALE GENOMIC DNA]</scope>
    <source>
        <strain evidence="6 7">HI350</strain>
    </source>
</reference>
<dbReference type="EMBL" id="CP009507">
    <property type="protein sequence ID" value="AKB31701.1"/>
    <property type="molecule type" value="Genomic_DNA"/>
</dbReference>
<dbReference type="KEGG" id="msz:MSSIH_1011"/>
<dbReference type="SUPFAM" id="SSF54862">
    <property type="entry name" value="4Fe-4S ferredoxins"/>
    <property type="match status" value="1"/>
</dbReference>
<evidence type="ECO:0000256" key="1">
    <source>
        <dbReference type="ARBA" id="ARBA00022485"/>
    </source>
</evidence>
<gene>
    <name evidence="6" type="ORF">MSSIH_1011</name>
</gene>
<dbReference type="GeneID" id="24859852"/>
<evidence type="ECO:0000256" key="4">
    <source>
        <dbReference type="ARBA" id="ARBA00023014"/>
    </source>
</evidence>
<dbReference type="GO" id="GO:0051539">
    <property type="term" value="F:4 iron, 4 sulfur cluster binding"/>
    <property type="evidence" value="ECO:0007669"/>
    <property type="project" value="UniProtKB-KW"/>
</dbReference>
<dbReference type="GeneID" id="41604997"/>
<evidence type="ECO:0000259" key="5">
    <source>
        <dbReference type="PROSITE" id="PS51379"/>
    </source>
</evidence>
<keyword evidence="3" id="KW-0408">Iron</keyword>
<dbReference type="InterPro" id="IPR050572">
    <property type="entry name" value="Fe-S_Ferredoxin"/>
</dbReference>
<dbReference type="PANTHER" id="PTHR43687">
    <property type="entry name" value="ADENYLYLSULFATE REDUCTASE, BETA SUBUNIT"/>
    <property type="match status" value="1"/>
</dbReference>
<dbReference type="InterPro" id="IPR017896">
    <property type="entry name" value="4Fe4S_Fe-S-bd"/>
</dbReference>
<organism evidence="6 7">
    <name type="scientific">Methanosarcina siciliae HI350</name>
    <dbReference type="NCBI Taxonomy" id="1434119"/>
    <lineage>
        <taxon>Archaea</taxon>
        <taxon>Methanobacteriati</taxon>
        <taxon>Methanobacteriota</taxon>
        <taxon>Stenosarchaea group</taxon>
        <taxon>Methanomicrobia</taxon>
        <taxon>Methanosarcinales</taxon>
        <taxon>Methanosarcinaceae</taxon>
        <taxon>Methanosarcina</taxon>
    </lineage>
</organism>